<protein>
    <recommendedName>
        <fullName evidence="6">mRNA decay factor PAT1 domain-containing protein</fullName>
    </recommendedName>
</protein>
<dbReference type="PANTHER" id="PTHR21551:SF0">
    <property type="entry name" value="PROTEIN ASSOCIATED WITH TOPO II RELATED-1, ISOFORM A"/>
    <property type="match status" value="1"/>
</dbReference>
<evidence type="ECO:0008006" key="6">
    <source>
        <dbReference type="Google" id="ProtNLM"/>
    </source>
</evidence>
<dbReference type="GO" id="GO:0033962">
    <property type="term" value="P:P-body assembly"/>
    <property type="evidence" value="ECO:0007669"/>
    <property type="project" value="TreeGrafter"/>
</dbReference>
<evidence type="ECO:0000313" key="4">
    <source>
        <dbReference type="EMBL" id="CAH0383653.1"/>
    </source>
</evidence>
<dbReference type="InterPro" id="IPR039900">
    <property type="entry name" value="Pat1-like"/>
</dbReference>
<feature type="compositionally biased region" description="Basic and acidic residues" evidence="3">
    <location>
        <begin position="46"/>
        <end position="58"/>
    </location>
</feature>
<organism evidence="4 5">
    <name type="scientific">Bemisia tabaci</name>
    <name type="common">Sweetpotato whitefly</name>
    <name type="synonym">Aleurodes tabaci</name>
    <dbReference type="NCBI Taxonomy" id="7038"/>
    <lineage>
        <taxon>Eukaryota</taxon>
        <taxon>Metazoa</taxon>
        <taxon>Ecdysozoa</taxon>
        <taxon>Arthropoda</taxon>
        <taxon>Hexapoda</taxon>
        <taxon>Insecta</taxon>
        <taxon>Pterygota</taxon>
        <taxon>Neoptera</taxon>
        <taxon>Paraneoptera</taxon>
        <taxon>Hemiptera</taxon>
        <taxon>Sternorrhyncha</taxon>
        <taxon>Aleyrodoidea</taxon>
        <taxon>Aleyrodidae</taxon>
        <taxon>Aleyrodinae</taxon>
        <taxon>Bemisia</taxon>
    </lineage>
</organism>
<feature type="compositionally biased region" description="Polar residues" evidence="3">
    <location>
        <begin position="59"/>
        <end position="78"/>
    </location>
</feature>
<dbReference type="GO" id="GO:0000290">
    <property type="term" value="P:deadenylation-dependent decapping of nuclear-transcribed mRNA"/>
    <property type="evidence" value="ECO:0007669"/>
    <property type="project" value="InterPro"/>
</dbReference>
<dbReference type="EMBL" id="OU963871">
    <property type="protein sequence ID" value="CAH0383653.1"/>
    <property type="molecule type" value="Genomic_DNA"/>
</dbReference>
<keyword evidence="5" id="KW-1185">Reference proteome</keyword>
<dbReference type="Proteomes" id="UP001152759">
    <property type="component" value="Chromosome 10"/>
</dbReference>
<evidence type="ECO:0000256" key="3">
    <source>
        <dbReference type="SAM" id="MobiDB-lite"/>
    </source>
</evidence>
<dbReference type="AlphaFoldDB" id="A0A9P0A5L9"/>
<name>A0A9P0A5L9_BEMTA</name>
<feature type="compositionally biased region" description="Acidic residues" evidence="3">
    <location>
        <begin position="32"/>
        <end position="45"/>
    </location>
</feature>
<comment type="subcellular location">
    <subcellularLocation>
        <location evidence="1">Cytoplasm</location>
        <location evidence="1">P-body</location>
    </subcellularLocation>
</comment>
<keyword evidence="2" id="KW-0963">Cytoplasm</keyword>
<sequence>MDESLLDSNLADGDLLSDSSETEEYDLHNDETFGDDCVMEDDWEEVHEKLAEMEESHKFNGNSFHGQDSQESPKSKTLQDVGIPGSPSVIEHSGFVRVSNINKGQIGSPRSLNDSYQLPPLSGGPNLDSLFKLARANTPKSPAIKTVEQLEKELQDQAAVKDVRADRSTSPEVAAAIRRLSLSANKPATGPPVLNSWLTQLQQQQVKTNGTPVRNIIPIQPIQAPLTPIMRNALPGQVSIATPIPVPMVVTPHIFHSPIRPVHLGTNQNPSFPILAAPGSIPRTPTRFEPAILRPITPSSITPPKPSLQGQKLSHLFRMPLPSAPSPHVSGLSSPMMMKLQNPEPMNIGHGENNMIGDGSHPNSRKREYQRHMDAESDHDDRDPYAGLMTPQERHWIAQIQLMPLNTTKPFEDDYYFTMHQHKLAGSYSLRTAKKSVIAATKMPEVTIVRNSNYTPLQFENSLGKIQAGSVVAPRKLIDASSIHNKTPAEETSGLGEGLKVSTEVRSGGVSPSRKGLQDLPTPLVQKKSCQTLITIEQMFQQVLLLEEDSSPLFEGKKLNDRDELIRTLSNHLNADTERISHIMSVRKGRILALRLLPFISDNINFWKTFTSSLETLMKTDDDIFLQFLPFFRRDLQTTSMDEIISLVESALPVLAFLVVNKVGISILASLVNRGATLYGQAMVEEKTTWKSFLLSLAEALLTRDIKERPVVAVVKETFSLHLAETKLAKDKKDILLTAL</sequence>
<dbReference type="KEGG" id="btab:109033247"/>
<dbReference type="GO" id="GO:0000932">
    <property type="term" value="C:P-body"/>
    <property type="evidence" value="ECO:0007669"/>
    <property type="project" value="UniProtKB-SubCell"/>
</dbReference>
<gene>
    <name evidence="4" type="ORF">BEMITA_LOCUS3088</name>
</gene>
<reference evidence="4" key="1">
    <citation type="submission" date="2021-12" db="EMBL/GenBank/DDBJ databases">
        <authorList>
            <person name="King R."/>
        </authorList>
    </citation>
    <scope>NUCLEOTIDE SEQUENCE</scope>
</reference>
<evidence type="ECO:0000256" key="2">
    <source>
        <dbReference type="ARBA" id="ARBA00022490"/>
    </source>
</evidence>
<feature type="region of interest" description="Disordered" evidence="3">
    <location>
        <begin position="1"/>
        <end position="81"/>
    </location>
</feature>
<accession>A0A9P0A5L9</accession>
<dbReference type="PANTHER" id="PTHR21551">
    <property type="entry name" value="TOPOISOMERASE II-ASSOCIATED PROTEIN PAT1"/>
    <property type="match status" value="1"/>
</dbReference>
<evidence type="ECO:0000256" key="1">
    <source>
        <dbReference type="ARBA" id="ARBA00004201"/>
    </source>
</evidence>
<dbReference type="GO" id="GO:0003723">
    <property type="term" value="F:RNA binding"/>
    <property type="evidence" value="ECO:0007669"/>
    <property type="project" value="TreeGrafter"/>
</dbReference>
<proteinExistence type="predicted"/>
<evidence type="ECO:0000313" key="5">
    <source>
        <dbReference type="Proteomes" id="UP001152759"/>
    </source>
</evidence>